<dbReference type="EMBL" id="MT141570">
    <property type="protein sequence ID" value="QJA67343.1"/>
    <property type="molecule type" value="Genomic_DNA"/>
</dbReference>
<name>A0A6H1Z9X9_9ZZZZ</name>
<evidence type="ECO:0000313" key="5">
    <source>
        <dbReference type="EMBL" id="QJB00805.1"/>
    </source>
</evidence>
<feature type="region of interest" description="Disordered" evidence="1">
    <location>
        <begin position="1"/>
        <end position="28"/>
    </location>
</feature>
<evidence type="ECO:0000313" key="4">
    <source>
        <dbReference type="EMBL" id="QJA67343.1"/>
    </source>
</evidence>
<evidence type="ECO:0000313" key="6">
    <source>
        <dbReference type="EMBL" id="QJH94019.1"/>
    </source>
</evidence>
<sequence>MNQYGPDGSVEWGESGYKTITDPTSGATYNVPRYTQTTTLSPQQQAIKDQNDAAGLNLSTIANKQSAFLGDYLSKPVNLNNEATEARLMELGRTRLDPMAAQRSEDLRTRLANQGIKAGSDAYGKEMNTFDQGTNDAYTQLMLQGRGQAVQEALTERNQPINEIIGLMGGTQVGVPQFAAGTQQPQLPTVDYAGLVNENYNQQLGVYNQKMQAQQGILGGLFGLGGKLIGLSDERAKKNIKPVGELMGHKLYDYRYKGKFDDGKRHIGVMAQQAEKKDPGAVTTRPDGLKQVNYGRLFGMGTGVAA</sequence>
<dbReference type="InterPro" id="IPR030392">
    <property type="entry name" value="S74_ICA"/>
</dbReference>
<evidence type="ECO:0000313" key="7">
    <source>
        <dbReference type="EMBL" id="QJI05321.1"/>
    </source>
</evidence>
<evidence type="ECO:0000256" key="1">
    <source>
        <dbReference type="SAM" id="MobiDB-lite"/>
    </source>
</evidence>
<dbReference type="EMBL" id="MT143979">
    <property type="protein sequence ID" value="QJA44703.1"/>
    <property type="molecule type" value="Genomic_DNA"/>
</dbReference>
<protein>
    <submittedName>
        <fullName evidence="3">Putative peptidase</fullName>
    </submittedName>
</protein>
<dbReference type="EMBL" id="MT144594">
    <property type="protein sequence ID" value="QJH94019.1"/>
    <property type="molecule type" value="Genomic_DNA"/>
</dbReference>
<evidence type="ECO:0000313" key="3">
    <source>
        <dbReference type="EMBL" id="QJA44703.1"/>
    </source>
</evidence>
<dbReference type="AlphaFoldDB" id="A0A6H1Z9X9"/>
<reference evidence="3" key="1">
    <citation type="submission" date="2020-03" db="EMBL/GenBank/DDBJ databases">
        <title>The deep terrestrial virosphere.</title>
        <authorList>
            <person name="Holmfeldt K."/>
            <person name="Nilsson E."/>
            <person name="Simone D."/>
            <person name="Lopez-Fernandez M."/>
            <person name="Wu X."/>
            <person name="de Brujin I."/>
            <person name="Lundin D."/>
            <person name="Andersson A."/>
            <person name="Bertilsson S."/>
            <person name="Dopson M."/>
        </authorList>
    </citation>
    <scope>NUCLEOTIDE SEQUENCE</scope>
    <source>
        <strain evidence="5">MM171A00166</strain>
        <strain evidence="7">MM415A00140</strain>
        <strain evidence="4">MM415B00227</strain>
        <strain evidence="3">TM448A00134</strain>
        <strain evidence="6">TM448B00166</strain>
    </source>
</reference>
<accession>A0A6H1Z9X9</accession>
<dbReference type="EMBL" id="MT143701">
    <property type="protein sequence ID" value="QJB00805.1"/>
    <property type="molecule type" value="Genomic_DNA"/>
</dbReference>
<organism evidence="3">
    <name type="scientific">viral metagenome</name>
    <dbReference type="NCBI Taxonomy" id="1070528"/>
    <lineage>
        <taxon>unclassified sequences</taxon>
        <taxon>metagenomes</taxon>
        <taxon>organismal metagenomes</taxon>
    </lineage>
</organism>
<gene>
    <name evidence="5" type="ORF">MM171A00166_0048</name>
    <name evidence="7" type="ORF">MM415A00140_0071</name>
    <name evidence="4" type="ORF">MM415B00227_0005</name>
    <name evidence="3" type="ORF">TM448A00134_0037</name>
    <name evidence="6" type="ORF">TM448B00166_0063</name>
</gene>
<evidence type="ECO:0000259" key="2">
    <source>
        <dbReference type="Pfam" id="PF13884"/>
    </source>
</evidence>
<feature type="domain" description="Peptidase S74" evidence="2">
    <location>
        <begin position="232"/>
        <end position="282"/>
    </location>
</feature>
<proteinExistence type="predicted"/>
<dbReference type="Pfam" id="PF13884">
    <property type="entry name" value="Peptidase_S74"/>
    <property type="match status" value="1"/>
</dbReference>
<dbReference type="EMBL" id="MT145197">
    <property type="protein sequence ID" value="QJI05321.1"/>
    <property type="molecule type" value="Genomic_DNA"/>
</dbReference>